<reference evidence="2" key="1">
    <citation type="submission" date="2018-02" db="EMBL/GenBank/DDBJ databases">
        <authorList>
            <person name="O'Hara-Hanley K."/>
            <person name="Soby S."/>
        </authorList>
    </citation>
    <scope>NUCLEOTIDE SEQUENCE [LARGE SCALE GENOMIC DNA]</scope>
    <source>
        <strain evidence="2">MWU14-2602</strain>
    </source>
</reference>
<protein>
    <submittedName>
        <fullName evidence="1">Uncharacterized protein</fullName>
    </submittedName>
</protein>
<dbReference type="AlphaFoldDB" id="A0A2S5DKD1"/>
<comment type="caution">
    <text evidence="1">The sequence shown here is derived from an EMBL/GenBank/DDBJ whole genome shotgun (WGS) entry which is preliminary data.</text>
</comment>
<evidence type="ECO:0000313" key="2">
    <source>
        <dbReference type="Proteomes" id="UP000237082"/>
    </source>
</evidence>
<accession>A0A2S5DKD1</accession>
<dbReference type="EMBL" id="PQWB01000012">
    <property type="protein sequence ID" value="POZ63428.1"/>
    <property type="molecule type" value="Genomic_DNA"/>
</dbReference>
<keyword evidence="2" id="KW-1185">Reference proteome</keyword>
<name>A0A2S5DKD1_9NEIS</name>
<sequence length="60" mass="6893">MQQKCHIELAENKIKPLILIENQKNHFKTTSCERSIEIIRSCFASTKATNAVSRQVFSEV</sequence>
<organism evidence="1 2">
    <name type="scientific">Chromobacterium alticapitis</name>
    <dbReference type="NCBI Taxonomy" id="2073169"/>
    <lineage>
        <taxon>Bacteria</taxon>
        <taxon>Pseudomonadati</taxon>
        <taxon>Pseudomonadota</taxon>
        <taxon>Betaproteobacteria</taxon>
        <taxon>Neisseriales</taxon>
        <taxon>Chromobacteriaceae</taxon>
        <taxon>Chromobacterium</taxon>
    </lineage>
</organism>
<dbReference type="Proteomes" id="UP000237082">
    <property type="component" value="Unassembled WGS sequence"/>
</dbReference>
<evidence type="ECO:0000313" key="1">
    <source>
        <dbReference type="EMBL" id="POZ63428.1"/>
    </source>
</evidence>
<gene>
    <name evidence="1" type="ORF">C2I19_03515</name>
</gene>
<proteinExistence type="predicted"/>